<dbReference type="AlphaFoldDB" id="A0A4C1VT36"/>
<feature type="region of interest" description="Disordered" evidence="1">
    <location>
        <begin position="1"/>
        <end position="33"/>
    </location>
</feature>
<organism evidence="2 3">
    <name type="scientific">Eumeta variegata</name>
    <name type="common">Bagworm moth</name>
    <name type="synonym">Eumeta japonica</name>
    <dbReference type="NCBI Taxonomy" id="151549"/>
    <lineage>
        <taxon>Eukaryota</taxon>
        <taxon>Metazoa</taxon>
        <taxon>Ecdysozoa</taxon>
        <taxon>Arthropoda</taxon>
        <taxon>Hexapoda</taxon>
        <taxon>Insecta</taxon>
        <taxon>Pterygota</taxon>
        <taxon>Neoptera</taxon>
        <taxon>Endopterygota</taxon>
        <taxon>Lepidoptera</taxon>
        <taxon>Glossata</taxon>
        <taxon>Ditrysia</taxon>
        <taxon>Tineoidea</taxon>
        <taxon>Psychidae</taxon>
        <taxon>Oiketicinae</taxon>
        <taxon>Eumeta</taxon>
    </lineage>
</organism>
<evidence type="ECO:0000313" key="2">
    <source>
        <dbReference type="EMBL" id="GBP41863.1"/>
    </source>
</evidence>
<name>A0A4C1VT36_EUMVA</name>
<evidence type="ECO:0000256" key="1">
    <source>
        <dbReference type="SAM" id="MobiDB-lite"/>
    </source>
</evidence>
<sequence length="112" mass="12829">MREMFHGFSVEENKINENRRAESSSPNGYETGSNRIRASFDYVTGASLSRGWDSSQGNGNSFRLTEDFDLTRFELLRFHCTSSTWACAIDYGYLRATKFPNWLSNFTDTGIE</sequence>
<keyword evidence="3" id="KW-1185">Reference proteome</keyword>
<dbReference type="Proteomes" id="UP000299102">
    <property type="component" value="Unassembled WGS sequence"/>
</dbReference>
<feature type="compositionally biased region" description="Basic and acidic residues" evidence="1">
    <location>
        <begin position="1"/>
        <end position="22"/>
    </location>
</feature>
<feature type="compositionally biased region" description="Polar residues" evidence="1">
    <location>
        <begin position="23"/>
        <end position="33"/>
    </location>
</feature>
<reference evidence="2 3" key="1">
    <citation type="journal article" date="2019" name="Commun. Biol.">
        <title>The bagworm genome reveals a unique fibroin gene that provides high tensile strength.</title>
        <authorList>
            <person name="Kono N."/>
            <person name="Nakamura H."/>
            <person name="Ohtoshi R."/>
            <person name="Tomita M."/>
            <person name="Numata K."/>
            <person name="Arakawa K."/>
        </authorList>
    </citation>
    <scope>NUCLEOTIDE SEQUENCE [LARGE SCALE GENOMIC DNA]</scope>
</reference>
<accession>A0A4C1VT36</accession>
<dbReference type="EMBL" id="BGZK01000407">
    <property type="protein sequence ID" value="GBP41863.1"/>
    <property type="molecule type" value="Genomic_DNA"/>
</dbReference>
<comment type="caution">
    <text evidence="2">The sequence shown here is derived from an EMBL/GenBank/DDBJ whole genome shotgun (WGS) entry which is preliminary data.</text>
</comment>
<proteinExistence type="predicted"/>
<gene>
    <name evidence="2" type="ORF">EVAR_86833_1</name>
</gene>
<evidence type="ECO:0000313" key="3">
    <source>
        <dbReference type="Proteomes" id="UP000299102"/>
    </source>
</evidence>
<protein>
    <submittedName>
        <fullName evidence="2">Uncharacterized protein</fullName>
    </submittedName>
</protein>